<keyword evidence="5" id="KW-0812">Transmembrane</keyword>
<organism evidence="8 9">
    <name type="scientific">Scyliorhinus torazame</name>
    <name type="common">Cloudy catshark</name>
    <name type="synonym">Catulus torazame</name>
    <dbReference type="NCBI Taxonomy" id="75743"/>
    <lineage>
        <taxon>Eukaryota</taxon>
        <taxon>Metazoa</taxon>
        <taxon>Chordata</taxon>
        <taxon>Craniata</taxon>
        <taxon>Vertebrata</taxon>
        <taxon>Chondrichthyes</taxon>
        <taxon>Elasmobranchii</taxon>
        <taxon>Galeomorphii</taxon>
        <taxon>Galeoidea</taxon>
        <taxon>Carcharhiniformes</taxon>
        <taxon>Scyliorhinidae</taxon>
        <taxon>Scyliorhinus</taxon>
    </lineage>
</organism>
<accession>A0A401P3P7</accession>
<evidence type="ECO:0000256" key="4">
    <source>
        <dbReference type="ARBA" id="ARBA00024195"/>
    </source>
</evidence>
<dbReference type="EMBL" id="BFAA01001589">
    <property type="protein sequence ID" value="GCB67706.1"/>
    <property type="molecule type" value="Genomic_DNA"/>
</dbReference>
<feature type="domain" description="Peptidase S1" evidence="7">
    <location>
        <begin position="37"/>
        <end position="272"/>
    </location>
</feature>
<name>A0A401P3P7_SCYTO</name>
<evidence type="ECO:0000256" key="5">
    <source>
        <dbReference type="SAM" id="Phobius"/>
    </source>
</evidence>
<keyword evidence="2" id="KW-0720">Serine protease</keyword>
<feature type="signal peptide" evidence="6">
    <location>
        <begin position="1"/>
        <end position="24"/>
    </location>
</feature>
<comment type="similarity">
    <text evidence="4">Belongs to the peptidase S1 family. CLIP subfamily.</text>
</comment>
<dbReference type="InterPro" id="IPR001254">
    <property type="entry name" value="Trypsin_dom"/>
</dbReference>
<evidence type="ECO:0000313" key="8">
    <source>
        <dbReference type="EMBL" id="GCB67706.1"/>
    </source>
</evidence>
<evidence type="ECO:0000313" key="9">
    <source>
        <dbReference type="Proteomes" id="UP000288216"/>
    </source>
</evidence>
<dbReference type="SUPFAM" id="SSF50494">
    <property type="entry name" value="Trypsin-like serine proteases"/>
    <property type="match status" value="1"/>
</dbReference>
<evidence type="ECO:0000259" key="7">
    <source>
        <dbReference type="PROSITE" id="PS50240"/>
    </source>
</evidence>
<dbReference type="GO" id="GO:0004252">
    <property type="term" value="F:serine-type endopeptidase activity"/>
    <property type="evidence" value="ECO:0007669"/>
    <property type="project" value="InterPro"/>
</dbReference>
<dbReference type="GO" id="GO:0006508">
    <property type="term" value="P:proteolysis"/>
    <property type="evidence" value="ECO:0007669"/>
    <property type="project" value="UniProtKB-KW"/>
</dbReference>
<comment type="caution">
    <text evidence="8">The sequence shown here is derived from an EMBL/GenBank/DDBJ whole genome shotgun (WGS) entry which is preliminary data.</text>
</comment>
<feature type="chain" id="PRO_5019424208" description="Peptidase S1 domain-containing protein" evidence="6">
    <location>
        <begin position="25"/>
        <end position="364"/>
    </location>
</feature>
<sequence>MTFVSLRALANLMFLLAAPSLAEGRIACGIRWENSKVFPGEPQPSSWPWQVSIELAMENRHFCGGAIINDFWIVTAAHCFMPPITQALQEIVVAIGLNKQLAPETWAHYSNPRSVILHDGFDEETGANDIALVRTSERIIFGGYAMPVCFPNDEIFFGNVWFNCQITGWMKTGEDTTDALQEAPVKIISFRKCNATIFGGNLQPTMMCMDFYEREKIGCHLDSGGPLVCKVNDTKQYFLIGAVSWVSDCDKRWPGVFTVIKSYLNWIEHITARYGKKFNFKEYGTELAIRHHRTMIKMKAHETSAQNIKNSSNANTSSPEPTLIPRTEAEPTFILTATGNIYTFSVIGIMLVHLRSLLVTILAT</sequence>
<dbReference type="InterPro" id="IPR018114">
    <property type="entry name" value="TRYPSIN_HIS"/>
</dbReference>
<dbReference type="PANTHER" id="PTHR24252:SF18">
    <property type="entry name" value="OVOCHYMASE 1"/>
    <property type="match status" value="1"/>
</dbReference>
<evidence type="ECO:0000256" key="3">
    <source>
        <dbReference type="ARBA" id="ARBA00023157"/>
    </source>
</evidence>
<dbReference type="STRING" id="75743.A0A401P3P7"/>
<dbReference type="CDD" id="cd00190">
    <property type="entry name" value="Tryp_SPc"/>
    <property type="match status" value="1"/>
</dbReference>
<evidence type="ECO:0000256" key="1">
    <source>
        <dbReference type="ARBA" id="ARBA00022670"/>
    </source>
</evidence>
<keyword evidence="5" id="KW-0472">Membrane</keyword>
<evidence type="ECO:0000256" key="6">
    <source>
        <dbReference type="SAM" id="SignalP"/>
    </source>
</evidence>
<dbReference type="FunFam" id="2.40.10.10:FF:000002">
    <property type="entry name" value="Transmembrane protease serine"/>
    <property type="match status" value="1"/>
</dbReference>
<dbReference type="OrthoDB" id="6339452at2759"/>
<keyword evidence="2" id="KW-0378">Hydrolase</keyword>
<keyword evidence="3" id="KW-1015">Disulfide bond</keyword>
<keyword evidence="6" id="KW-0732">Signal</keyword>
<gene>
    <name evidence="8" type="ORF">scyTo_0005184</name>
</gene>
<dbReference type="Proteomes" id="UP000288216">
    <property type="component" value="Unassembled WGS sequence"/>
</dbReference>
<keyword evidence="1" id="KW-0645">Protease</keyword>
<keyword evidence="9" id="KW-1185">Reference proteome</keyword>
<reference evidence="8 9" key="1">
    <citation type="journal article" date="2018" name="Nat. Ecol. Evol.">
        <title>Shark genomes provide insights into elasmobranch evolution and the origin of vertebrates.</title>
        <authorList>
            <person name="Hara Y"/>
            <person name="Yamaguchi K"/>
            <person name="Onimaru K"/>
            <person name="Kadota M"/>
            <person name="Koyanagi M"/>
            <person name="Keeley SD"/>
            <person name="Tatsumi K"/>
            <person name="Tanaka K"/>
            <person name="Motone F"/>
            <person name="Kageyama Y"/>
            <person name="Nozu R"/>
            <person name="Adachi N"/>
            <person name="Nishimura O"/>
            <person name="Nakagawa R"/>
            <person name="Tanegashima C"/>
            <person name="Kiyatake I"/>
            <person name="Matsumoto R"/>
            <person name="Murakumo K"/>
            <person name="Nishida K"/>
            <person name="Terakita A"/>
            <person name="Kuratani S"/>
            <person name="Sato K"/>
            <person name="Hyodo S Kuraku.S."/>
        </authorList>
    </citation>
    <scope>NUCLEOTIDE SEQUENCE [LARGE SCALE GENOMIC DNA]</scope>
</reference>
<dbReference type="PROSITE" id="PS00134">
    <property type="entry name" value="TRYPSIN_HIS"/>
    <property type="match status" value="1"/>
</dbReference>
<dbReference type="Pfam" id="PF00089">
    <property type="entry name" value="Trypsin"/>
    <property type="match status" value="1"/>
</dbReference>
<dbReference type="PANTHER" id="PTHR24252">
    <property type="entry name" value="ACROSIN-RELATED"/>
    <property type="match status" value="1"/>
</dbReference>
<protein>
    <recommendedName>
        <fullName evidence="7">Peptidase S1 domain-containing protein</fullName>
    </recommendedName>
</protein>
<keyword evidence="5" id="KW-1133">Transmembrane helix</keyword>
<dbReference type="FunFam" id="2.40.10.10:FF:000068">
    <property type="entry name" value="transmembrane protease serine 2"/>
    <property type="match status" value="1"/>
</dbReference>
<proteinExistence type="inferred from homology"/>
<dbReference type="PRINTS" id="PR00722">
    <property type="entry name" value="CHYMOTRYPSIN"/>
</dbReference>
<dbReference type="Gene3D" id="2.40.10.10">
    <property type="entry name" value="Trypsin-like serine proteases"/>
    <property type="match status" value="1"/>
</dbReference>
<feature type="transmembrane region" description="Helical" evidence="5">
    <location>
        <begin position="341"/>
        <end position="363"/>
    </location>
</feature>
<dbReference type="PROSITE" id="PS50240">
    <property type="entry name" value="TRYPSIN_DOM"/>
    <property type="match status" value="1"/>
</dbReference>
<dbReference type="AlphaFoldDB" id="A0A401P3P7"/>
<dbReference type="SMART" id="SM00020">
    <property type="entry name" value="Tryp_SPc"/>
    <property type="match status" value="1"/>
</dbReference>
<dbReference type="InterPro" id="IPR009003">
    <property type="entry name" value="Peptidase_S1_PA"/>
</dbReference>
<evidence type="ECO:0000256" key="2">
    <source>
        <dbReference type="ARBA" id="ARBA00022825"/>
    </source>
</evidence>
<dbReference type="OMA" id="HITARYG"/>
<dbReference type="InterPro" id="IPR001314">
    <property type="entry name" value="Peptidase_S1A"/>
</dbReference>
<dbReference type="InterPro" id="IPR043504">
    <property type="entry name" value="Peptidase_S1_PA_chymotrypsin"/>
</dbReference>